<evidence type="ECO:0000313" key="3">
    <source>
        <dbReference type="EMBL" id="MEQ3551775.1"/>
    </source>
</evidence>
<proteinExistence type="predicted"/>
<keyword evidence="4" id="KW-1185">Reference proteome</keyword>
<organism evidence="3 4">
    <name type="scientific">Pseudonocardia nematodicida</name>
    <dbReference type="NCBI Taxonomy" id="1206997"/>
    <lineage>
        <taxon>Bacteria</taxon>
        <taxon>Bacillati</taxon>
        <taxon>Actinomycetota</taxon>
        <taxon>Actinomycetes</taxon>
        <taxon>Pseudonocardiales</taxon>
        <taxon>Pseudonocardiaceae</taxon>
        <taxon>Pseudonocardia</taxon>
    </lineage>
</organism>
<feature type="region of interest" description="Disordered" evidence="1">
    <location>
        <begin position="640"/>
        <end position="664"/>
    </location>
</feature>
<dbReference type="InterPro" id="IPR032689">
    <property type="entry name" value="TraG-D_C"/>
</dbReference>
<dbReference type="PANTHER" id="PTHR30121">
    <property type="entry name" value="UNCHARACTERIZED PROTEIN YJGR-RELATED"/>
    <property type="match status" value="1"/>
</dbReference>
<evidence type="ECO:0000259" key="2">
    <source>
        <dbReference type="Pfam" id="PF12696"/>
    </source>
</evidence>
<dbReference type="Proteomes" id="UP001494902">
    <property type="component" value="Unassembled WGS sequence"/>
</dbReference>
<reference evidence="3 4" key="1">
    <citation type="submission" date="2024-03" db="EMBL/GenBank/DDBJ databases">
        <title>Draft genome sequence of Pseudonocardia nematodicida JCM 31783.</title>
        <authorList>
            <person name="Butdee W."/>
            <person name="Duangmal K."/>
        </authorList>
    </citation>
    <scope>NUCLEOTIDE SEQUENCE [LARGE SCALE GENOMIC DNA]</scope>
    <source>
        <strain evidence="3 4">JCM 31783</strain>
    </source>
</reference>
<accession>A0ABV1KBB5</accession>
<evidence type="ECO:0000256" key="1">
    <source>
        <dbReference type="SAM" id="MobiDB-lite"/>
    </source>
</evidence>
<dbReference type="Pfam" id="PF12696">
    <property type="entry name" value="TraG-D_C"/>
    <property type="match status" value="1"/>
</dbReference>
<evidence type="ECO:0000313" key="4">
    <source>
        <dbReference type="Proteomes" id="UP001494902"/>
    </source>
</evidence>
<comment type="caution">
    <text evidence="3">The sequence shown here is derived from an EMBL/GenBank/DDBJ whole genome shotgun (WGS) entry which is preliminary data.</text>
</comment>
<dbReference type="EMBL" id="JBEDNQ010000005">
    <property type="protein sequence ID" value="MEQ3551775.1"/>
    <property type="molecule type" value="Genomic_DNA"/>
</dbReference>
<name>A0ABV1KBB5_9PSEU</name>
<dbReference type="PANTHER" id="PTHR30121:SF6">
    <property type="entry name" value="SLR6007 PROTEIN"/>
    <property type="match status" value="1"/>
</dbReference>
<dbReference type="InterPro" id="IPR051162">
    <property type="entry name" value="T4SS_component"/>
</dbReference>
<sequence length="664" mass="70884">MATDDWMAASMLAELRAQVPGLTLTRTTQPERPVMTSARELRFRGLAYPLRLDTAAAVASGLYQLAGRLTKQERAVVQWIIGPSNDRRVQPPEVLDPLTALGFKEPLTPAGEAQLWKAKIAEPLFGVRGRIGVEVDDPARADTLLRGLQTGLWLAAGPHSPLTHSRQSARTARRLHLVAGRGRSWSSLVNAAELAVLLGWPVDGALPPNQALGLAAPPTGLLSDDDQPDARALGRALHPSAAGRSVTLPVNAALSHSHVIGPTGAGKSTLLTQLILADAAAGRSVLLVEPKGDLVRDVLARLPEDRHDDVVVIEPGEQSAVVGLNPLAGPAIEAERRADELLGLFRELFGSAIGPRSADVLLHALITAARLDGGTLIDVPALLTRADFRRRVLPGVSDPLVLAPFWAGFEAYSDTQRQTVIAPIQNKLRAITARSALRRMLGQPVPAFALDELFARPHIVLINLNKGLIGPETTRLLGALVLQQLWRTIQRRAATPAKDRAPVMVVVDEWQDFVAALDFADVLSTSRGLGVGWTLAHQHLGQLSSDLRAAVLANARNRVAFRPAQADQRDLAAVLGSGVGTAELDELAAYQAVARVQVGGALSDAFAVQTVPPPAPRFSPVRLSRASLARYGVAGADVDDQIQARWQPPKSTTDSPIGSRRRPS</sequence>
<feature type="domain" description="TraD/TraG TraM recognition site" evidence="2">
    <location>
        <begin position="502"/>
        <end position="576"/>
    </location>
</feature>
<dbReference type="RefSeq" id="WP_349298845.1">
    <property type="nucleotide sequence ID" value="NZ_JBEDNQ010000005.1"/>
</dbReference>
<protein>
    <submittedName>
        <fullName evidence="3">Type IV secretory system conjugative DNA transfer family protein</fullName>
    </submittedName>
</protein>
<dbReference type="SUPFAM" id="SSF52540">
    <property type="entry name" value="P-loop containing nucleoside triphosphate hydrolases"/>
    <property type="match status" value="1"/>
</dbReference>
<dbReference type="Gene3D" id="3.40.50.300">
    <property type="entry name" value="P-loop containing nucleotide triphosphate hydrolases"/>
    <property type="match status" value="2"/>
</dbReference>
<dbReference type="InterPro" id="IPR027417">
    <property type="entry name" value="P-loop_NTPase"/>
</dbReference>
<gene>
    <name evidence="3" type="ORF">WIS52_14975</name>
</gene>
<dbReference type="CDD" id="cd01127">
    <property type="entry name" value="TrwB_TraG_TraD_VirD4"/>
    <property type="match status" value="1"/>
</dbReference>